<dbReference type="GeneID" id="301137262"/>
<dbReference type="AlphaFoldDB" id="A0A0M0LEZ2"/>
<name>A0A0M0LEZ2_9BACL</name>
<dbReference type="OrthoDB" id="2452521at2"/>
<evidence type="ECO:0000313" key="1">
    <source>
        <dbReference type="EMBL" id="KOO49516.1"/>
    </source>
</evidence>
<accession>A0A0M0LEZ2</accession>
<keyword evidence="2" id="KW-1185">Reference proteome</keyword>
<sequence length="225" mass="26467">MAEVKTVVEKLKLQKYERKVVLNMPDHVTELDELEFDKNFEAENYDLVFAFVFSLNEFTALLKEIVEQNRVKDNGYLFVAYPKKNNKEYTEYIERDTLFPAISPDDDGYVLNSTMKFARMVSFNDTFTVVGIKNEVKKVKKSTTSKASQRVSDYVNRIPDIQQYLSNQKEILDFYNALTPGYQRDWARFVYSAKRIETQEKRLSEMAEILSEGFKTMNLYRANKK</sequence>
<organism evidence="1 2">
    <name type="scientific">Viridibacillus arvi</name>
    <dbReference type="NCBI Taxonomy" id="263475"/>
    <lineage>
        <taxon>Bacteria</taxon>
        <taxon>Bacillati</taxon>
        <taxon>Bacillota</taxon>
        <taxon>Bacilli</taxon>
        <taxon>Bacillales</taxon>
        <taxon>Caryophanaceae</taxon>
        <taxon>Viridibacillus</taxon>
    </lineage>
</organism>
<gene>
    <name evidence="1" type="ORF">AMD00_14270</name>
</gene>
<proteinExistence type="predicted"/>
<dbReference type="STRING" id="263475.AMD00_14270"/>
<evidence type="ECO:0008006" key="3">
    <source>
        <dbReference type="Google" id="ProtNLM"/>
    </source>
</evidence>
<dbReference type="RefSeq" id="WP_053417685.1">
    <property type="nucleotide sequence ID" value="NZ_LILB01000005.1"/>
</dbReference>
<comment type="caution">
    <text evidence="1">The sequence shown here is derived from an EMBL/GenBank/DDBJ whole genome shotgun (WGS) entry which is preliminary data.</text>
</comment>
<dbReference type="Proteomes" id="UP000036867">
    <property type="component" value="Unassembled WGS sequence"/>
</dbReference>
<reference evidence="2" key="1">
    <citation type="submission" date="2015-08" db="EMBL/GenBank/DDBJ databases">
        <title>Fjat-10028 dsm 16317.</title>
        <authorList>
            <person name="Liu B."/>
            <person name="Wang J."/>
            <person name="Zhu Y."/>
            <person name="Liu G."/>
            <person name="Chen Q."/>
            <person name="Chen Z."/>
            <person name="Lan J."/>
            <person name="Che J."/>
            <person name="Ge C."/>
            <person name="Shi H."/>
            <person name="Pan Z."/>
            <person name="Liu X."/>
        </authorList>
    </citation>
    <scope>NUCLEOTIDE SEQUENCE [LARGE SCALE GENOMIC DNA]</scope>
    <source>
        <strain evidence="2">DSM 16317</strain>
    </source>
</reference>
<dbReference type="EMBL" id="LILB01000005">
    <property type="protein sequence ID" value="KOO49516.1"/>
    <property type="molecule type" value="Genomic_DNA"/>
</dbReference>
<dbReference type="Pfam" id="PF13376">
    <property type="entry name" value="OmdA"/>
    <property type="match status" value="1"/>
</dbReference>
<protein>
    <recommendedName>
        <fullName evidence="3">LAAC</fullName>
    </recommendedName>
</protein>
<evidence type="ECO:0000313" key="2">
    <source>
        <dbReference type="Proteomes" id="UP000036867"/>
    </source>
</evidence>